<reference evidence="1 2" key="1">
    <citation type="journal article" date="2014" name="Genome Announc.">
        <title>Complete Genome Sequence of Hyphomicrobium nitrativorans Strain NL23, a Denitrifying Bacterium Isolated from Biofilm of a Methanol-Fed Denitrification System Treating Seawater at the Montreal Biodome.</title>
        <authorList>
            <person name="Martineau C."/>
            <person name="Villeneuve C."/>
            <person name="Mauffrey F."/>
            <person name="Villemur R."/>
        </authorList>
    </citation>
    <scope>NUCLEOTIDE SEQUENCE [LARGE SCALE GENOMIC DNA]</scope>
    <source>
        <strain evidence="1">NL23</strain>
    </source>
</reference>
<name>V5SKB3_9HYPH</name>
<evidence type="ECO:0000313" key="2">
    <source>
        <dbReference type="Proteomes" id="UP000018542"/>
    </source>
</evidence>
<dbReference type="HOGENOM" id="CLU_2633315_0_0_5"/>
<gene>
    <name evidence="1" type="ORF">W911_16220</name>
</gene>
<sequence length="77" mass="8720">MRQDWPRARRSAKSDAYASVERFMPEACFQHDAAIGQSYLTAEPRGSFARQVRRKVLQTIEVCYDLAPASRTKALAS</sequence>
<keyword evidence="2" id="KW-1185">Reference proteome</keyword>
<dbReference type="PATRIC" id="fig|1029756.8.peg.3381"/>
<protein>
    <submittedName>
        <fullName evidence="1">Uncharacterized protein</fullName>
    </submittedName>
</protein>
<dbReference type="Proteomes" id="UP000018542">
    <property type="component" value="Chromosome"/>
</dbReference>
<dbReference type="AlphaFoldDB" id="V5SKB3"/>
<evidence type="ECO:0000313" key="1">
    <source>
        <dbReference type="EMBL" id="AHB50409.1"/>
    </source>
</evidence>
<dbReference type="EMBL" id="CP006912">
    <property type="protein sequence ID" value="AHB50409.1"/>
    <property type="molecule type" value="Genomic_DNA"/>
</dbReference>
<organism evidence="1 2">
    <name type="scientific">Hyphomicrobium nitrativorans NL23</name>
    <dbReference type="NCBI Taxonomy" id="1029756"/>
    <lineage>
        <taxon>Bacteria</taxon>
        <taxon>Pseudomonadati</taxon>
        <taxon>Pseudomonadota</taxon>
        <taxon>Alphaproteobacteria</taxon>
        <taxon>Hyphomicrobiales</taxon>
        <taxon>Hyphomicrobiaceae</taxon>
        <taxon>Hyphomicrobium</taxon>
    </lineage>
</organism>
<accession>V5SKB3</accession>
<dbReference type="KEGG" id="hni:W911_16220"/>
<proteinExistence type="predicted"/>